<accession>A0AA88M985</accession>
<dbReference type="Pfam" id="PF12937">
    <property type="entry name" value="F-box-like"/>
    <property type="match status" value="1"/>
</dbReference>
<organism evidence="3 4">
    <name type="scientific">Tachysurus vachellii</name>
    <name type="common">Darkbarbel catfish</name>
    <name type="synonym">Pelteobagrus vachellii</name>
    <dbReference type="NCBI Taxonomy" id="175792"/>
    <lineage>
        <taxon>Eukaryota</taxon>
        <taxon>Metazoa</taxon>
        <taxon>Chordata</taxon>
        <taxon>Craniata</taxon>
        <taxon>Vertebrata</taxon>
        <taxon>Euteleostomi</taxon>
        <taxon>Actinopterygii</taxon>
        <taxon>Neopterygii</taxon>
        <taxon>Teleostei</taxon>
        <taxon>Ostariophysi</taxon>
        <taxon>Siluriformes</taxon>
        <taxon>Bagridae</taxon>
        <taxon>Tachysurus</taxon>
    </lineage>
</organism>
<feature type="compositionally biased region" description="Basic residues" evidence="1">
    <location>
        <begin position="30"/>
        <end position="44"/>
    </location>
</feature>
<evidence type="ECO:0000256" key="1">
    <source>
        <dbReference type="SAM" id="MobiDB-lite"/>
    </source>
</evidence>
<protein>
    <recommendedName>
        <fullName evidence="2">F-box domain-containing protein</fullName>
    </recommendedName>
</protein>
<evidence type="ECO:0000313" key="3">
    <source>
        <dbReference type="EMBL" id="KAK2831773.1"/>
    </source>
</evidence>
<dbReference type="Gene3D" id="1.20.1280.50">
    <property type="match status" value="1"/>
</dbReference>
<evidence type="ECO:0000259" key="2">
    <source>
        <dbReference type="PROSITE" id="PS50181"/>
    </source>
</evidence>
<dbReference type="PANTHER" id="PTHR46731">
    <property type="entry name" value="F-BOX ONLY PROTEIN 15"/>
    <property type="match status" value="1"/>
</dbReference>
<feature type="region of interest" description="Disordered" evidence="1">
    <location>
        <begin position="1"/>
        <end position="55"/>
    </location>
</feature>
<feature type="domain" description="F-box" evidence="2">
    <location>
        <begin position="76"/>
        <end position="122"/>
    </location>
</feature>
<dbReference type="AlphaFoldDB" id="A0AA88M985"/>
<comment type="caution">
    <text evidence="3">The sequence shown here is derived from an EMBL/GenBank/DDBJ whole genome shotgun (WGS) entry which is preliminary data.</text>
</comment>
<reference evidence="3" key="1">
    <citation type="submission" date="2023-08" db="EMBL/GenBank/DDBJ databases">
        <title>Pelteobagrus vachellii genome.</title>
        <authorList>
            <person name="Liu H."/>
        </authorList>
    </citation>
    <scope>NUCLEOTIDE SEQUENCE</scope>
    <source>
        <strain evidence="3">PRFRI_2022a</strain>
        <tissue evidence="3">Muscle</tissue>
    </source>
</reference>
<sequence>MATGRGRFLLSLRQGLERTQPCRHEGNSRGNKKKKPAGGGRSRRGRCENTKPAPPPPPVVYCPAPSWSLPASFSSENYFKRLPPEIILKIFSYLDAASLFSVGFVSQQFHELANDNVIWYELYSFEMGRRKRRPRLRGMPDSVSTDAQDVPASVWKKLLFSEMGCHKDAVWKKQLRNVNLNTGMPEQTEQVLRSLRVVWEITLTFKRGKQRVYEQSRSFSTDSSVTVCWSAGVWPRIHHVYSMELHGVLGSPSSKTATPPWRSLISKTVVSRIVRWKYMGTDSLVKLVQFDGGITVGIWRGTWIIAFIMATLHFHRLVERSVLGSLFCPYRPEEFTPLHSDVPLGFSVRGYTVLLLLHNSVRRIMQCRYSPVPCTRDEHHGEFVQLRPVHGGTSQKHPPISGRISFPWKVGELQGDIKNCCVMTVSVLDEALRPVWCISSSAAVFPSHSRVVSETYDGEQLALRYDDPDGKLKMTLVWMQDLQLYFLIGLNIRIRVRKV</sequence>
<name>A0AA88M985_TACVA</name>
<proteinExistence type="predicted"/>
<dbReference type="PROSITE" id="PS50181">
    <property type="entry name" value="FBOX"/>
    <property type="match status" value="1"/>
</dbReference>
<dbReference type="SMART" id="SM00256">
    <property type="entry name" value="FBOX"/>
    <property type="match status" value="1"/>
</dbReference>
<dbReference type="EMBL" id="JAVHJS010000017">
    <property type="protein sequence ID" value="KAK2831773.1"/>
    <property type="molecule type" value="Genomic_DNA"/>
</dbReference>
<keyword evidence="4" id="KW-1185">Reference proteome</keyword>
<dbReference type="InterPro" id="IPR036047">
    <property type="entry name" value="F-box-like_dom_sf"/>
</dbReference>
<dbReference type="SUPFAM" id="SSF81383">
    <property type="entry name" value="F-box domain"/>
    <property type="match status" value="1"/>
</dbReference>
<dbReference type="Proteomes" id="UP001187315">
    <property type="component" value="Unassembled WGS sequence"/>
</dbReference>
<dbReference type="GO" id="GO:0019005">
    <property type="term" value="C:SCF ubiquitin ligase complex"/>
    <property type="evidence" value="ECO:0007669"/>
    <property type="project" value="TreeGrafter"/>
</dbReference>
<dbReference type="InterPro" id="IPR001810">
    <property type="entry name" value="F-box_dom"/>
</dbReference>
<evidence type="ECO:0000313" key="4">
    <source>
        <dbReference type="Proteomes" id="UP001187315"/>
    </source>
</evidence>
<gene>
    <name evidence="3" type="ORF">Q7C36_016859</name>
</gene>
<dbReference type="CDD" id="cd22093">
    <property type="entry name" value="F-box_FBXO15"/>
    <property type="match status" value="1"/>
</dbReference>
<dbReference type="PANTHER" id="PTHR46731:SF1">
    <property type="entry name" value="F-BOX ONLY PROTEIN 15"/>
    <property type="match status" value="1"/>
</dbReference>